<proteinExistence type="predicted"/>
<organism evidence="2">
    <name type="scientific">marine metagenome</name>
    <dbReference type="NCBI Taxonomy" id="408172"/>
    <lineage>
        <taxon>unclassified sequences</taxon>
        <taxon>metagenomes</taxon>
        <taxon>ecological metagenomes</taxon>
    </lineage>
</organism>
<accession>A0A382TL23</accession>
<sequence>VRADGTPYSTQISAKADRDVTEDGDSRLSRTYAAHIRLDSPLPAPRTATTRMIGDEFVWYRLFQTKGRGNAVTQAAKWFTDTRYNGVRKKGKDSVGKVLQGKEAHECVVVDDPWNECSYGSEFNPIRPVNRLLDEETKKRVIEESKGNLKLADSPFKKEQPHPSLEWVEGVKKVDDSPIKVGFNTTIDPSKTGMENAMNEAVGRASERKKNNQESWFK</sequence>
<feature type="region of interest" description="Disordered" evidence="1">
    <location>
        <begin position="1"/>
        <end position="25"/>
    </location>
</feature>
<dbReference type="AlphaFoldDB" id="A0A382TL23"/>
<feature type="compositionally biased region" description="Basic and acidic residues" evidence="1">
    <location>
        <begin position="15"/>
        <end position="25"/>
    </location>
</feature>
<gene>
    <name evidence="2" type="ORF">METZ01_LOCUS375316</name>
</gene>
<evidence type="ECO:0000256" key="1">
    <source>
        <dbReference type="SAM" id="MobiDB-lite"/>
    </source>
</evidence>
<evidence type="ECO:0000313" key="2">
    <source>
        <dbReference type="EMBL" id="SVD22462.1"/>
    </source>
</evidence>
<dbReference type="EMBL" id="UINC01137239">
    <property type="protein sequence ID" value="SVD22462.1"/>
    <property type="molecule type" value="Genomic_DNA"/>
</dbReference>
<feature type="non-terminal residue" evidence="2">
    <location>
        <position position="218"/>
    </location>
</feature>
<reference evidence="2" key="1">
    <citation type="submission" date="2018-05" db="EMBL/GenBank/DDBJ databases">
        <authorList>
            <person name="Lanie J.A."/>
            <person name="Ng W.-L."/>
            <person name="Kazmierczak K.M."/>
            <person name="Andrzejewski T.M."/>
            <person name="Davidsen T.M."/>
            <person name="Wayne K.J."/>
            <person name="Tettelin H."/>
            <person name="Glass J.I."/>
            <person name="Rusch D."/>
            <person name="Podicherti R."/>
            <person name="Tsui H.-C.T."/>
            <person name="Winkler M.E."/>
        </authorList>
    </citation>
    <scope>NUCLEOTIDE SEQUENCE</scope>
</reference>
<protein>
    <submittedName>
        <fullName evidence="2">Uncharacterized protein</fullName>
    </submittedName>
</protein>
<name>A0A382TL23_9ZZZZ</name>
<feature type="non-terminal residue" evidence="2">
    <location>
        <position position="1"/>
    </location>
</feature>